<accession>A0A9Q1HJW4</accession>
<dbReference type="OrthoDB" id="6136079at2759"/>
<keyword evidence="2" id="KW-1185">Reference proteome</keyword>
<evidence type="ECO:0000313" key="1">
    <source>
        <dbReference type="EMBL" id="KAJ8049769.1"/>
    </source>
</evidence>
<dbReference type="AlphaFoldDB" id="A0A9Q1HJW4"/>
<reference evidence="1" key="1">
    <citation type="submission" date="2021-10" db="EMBL/GenBank/DDBJ databases">
        <title>Tropical sea cucumber genome reveals ecological adaptation and Cuvierian tubules defense mechanism.</title>
        <authorList>
            <person name="Chen T."/>
        </authorList>
    </citation>
    <scope>NUCLEOTIDE SEQUENCE</scope>
    <source>
        <strain evidence="1">Nanhai2018</strain>
        <tissue evidence="1">Muscle</tissue>
    </source>
</reference>
<comment type="caution">
    <text evidence="1">The sequence shown here is derived from an EMBL/GenBank/DDBJ whole genome shotgun (WGS) entry which is preliminary data.</text>
</comment>
<proteinExistence type="predicted"/>
<organism evidence="1 2">
    <name type="scientific">Holothuria leucospilota</name>
    <name type="common">Black long sea cucumber</name>
    <name type="synonym">Mertensiothuria leucospilota</name>
    <dbReference type="NCBI Taxonomy" id="206669"/>
    <lineage>
        <taxon>Eukaryota</taxon>
        <taxon>Metazoa</taxon>
        <taxon>Echinodermata</taxon>
        <taxon>Eleutherozoa</taxon>
        <taxon>Echinozoa</taxon>
        <taxon>Holothuroidea</taxon>
        <taxon>Aspidochirotacea</taxon>
        <taxon>Aspidochirotida</taxon>
        <taxon>Holothuriidae</taxon>
        <taxon>Holothuria</taxon>
    </lineage>
</organism>
<dbReference type="Proteomes" id="UP001152320">
    <property type="component" value="Chromosome 1"/>
</dbReference>
<sequence>MKGSIALALVLALGDAPKRNSKRKWSKKWFLRRNQLGHAQLLRELRDDEPDDYRNFLRMDAASYDELLNLVRPIIQKKDTIMREAISANERLSITLQFLATGNSFEDLKFITRTSPQAIGKIVFETCEAITQCLQRQQAIKVKTIECLIAIA</sequence>
<evidence type="ECO:0000313" key="2">
    <source>
        <dbReference type="Proteomes" id="UP001152320"/>
    </source>
</evidence>
<gene>
    <name evidence="1" type="ORF">HOLleu_02666</name>
</gene>
<dbReference type="EMBL" id="JAIZAY010000001">
    <property type="protein sequence ID" value="KAJ8049769.1"/>
    <property type="molecule type" value="Genomic_DNA"/>
</dbReference>
<name>A0A9Q1HJW4_HOLLE</name>
<protein>
    <submittedName>
        <fullName evidence="1">Uncharacterized protein</fullName>
    </submittedName>
</protein>